<dbReference type="InterPro" id="IPR021421">
    <property type="entry name" value="DUF3071"/>
</dbReference>
<dbReference type="NCBIfam" id="NF040712">
    <property type="entry name" value="SepH"/>
    <property type="match status" value="1"/>
</dbReference>
<reference evidence="4" key="1">
    <citation type="journal article" date="2019" name="Int. J. Syst. Evol. Microbiol.">
        <title>The Global Catalogue of Microorganisms (GCM) 10K type strain sequencing project: providing services to taxonomists for standard genome sequencing and annotation.</title>
        <authorList>
            <consortium name="The Broad Institute Genomics Platform"/>
            <consortium name="The Broad Institute Genome Sequencing Center for Infectious Disease"/>
            <person name="Wu L."/>
            <person name="Ma J."/>
        </authorList>
    </citation>
    <scope>NUCLEOTIDE SEQUENCE [LARGE SCALE GENOMIC DNA]</scope>
    <source>
        <strain evidence="4">CCM 8653</strain>
    </source>
</reference>
<feature type="domain" description="DUF3071" evidence="2">
    <location>
        <begin position="1"/>
        <end position="164"/>
    </location>
</feature>
<keyword evidence="4" id="KW-1185">Reference proteome</keyword>
<feature type="compositionally biased region" description="Low complexity" evidence="1">
    <location>
        <begin position="357"/>
        <end position="368"/>
    </location>
</feature>
<evidence type="ECO:0000313" key="4">
    <source>
        <dbReference type="Proteomes" id="UP000632535"/>
    </source>
</evidence>
<feature type="compositionally biased region" description="Basic and acidic residues" evidence="1">
    <location>
        <begin position="283"/>
        <end position="311"/>
    </location>
</feature>
<feature type="compositionally biased region" description="Pro residues" evidence="1">
    <location>
        <begin position="377"/>
        <end position="392"/>
    </location>
</feature>
<feature type="compositionally biased region" description="Basic residues" evidence="1">
    <location>
        <begin position="398"/>
        <end position="407"/>
    </location>
</feature>
<feature type="region of interest" description="Disordered" evidence="1">
    <location>
        <begin position="178"/>
        <end position="425"/>
    </location>
</feature>
<dbReference type="Proteomes" id="UP000632535">
    <property type="component" value="Unassembled WGS sequence"/>
</dbReference>
<accession>A0ABQ2B9P5</accession>
<dbReference type="RefSeq" id="WP_188525097.1">
    <property type="nucleotide sequence ID" value="NZ_BMDG01000014.1"/>
</dbReference>
<dbReference type="Pfam" id="PF11268">
    <property type="entry name" value="DUF3071"/>
    <property type="match status" value="1"/>
</dbReference>
<dbReference type="InterPro" id="IPR047682">
    <property type="entry name" value="SepH-like"/>
</dbReference>
<name>A0ABQ2B9P5_9MICO</name>
<evidence type="ECO:0000259" key="2">
    <source>
        <dbReference type="Pfam" id="PF11268"/>
    </source>
</evidence>
<dbReference type="EMBL" id="BMDG01000014">
    <property type="protein sequence ID" value="GGI11371.1"/>
    <property type="molecule type" value="Genomic_DNA"/>
</dbReference>
<evidence type="ECO:0000313" key="3">
    <source>
        <dbReference type="EMBL" id="GGI11371.1"/>
    </source>
</evidence>
<organism evidence="3 4">
    <name type="scientific">Isoptericola cucumis</name>
    <dbReference type="NCBI Taxonomy" id="1776856"/>
    <lineage>
        <taxon>Bacteria</taxon>
        <taxon>Bacillati</taxon>
        <taxon>Actinomycetota</taxon>
        <taxon>Actinomycetes</taxon>
        <taxon>Micrococcales</taxon>
        <taxon>Promicromonosporaceae</taxon>
        <taxon>Isoptericola</taxon>
    </lineage>
</organism>
<feature type="compositionally biased region" description="Low complexity" evidence="1">
    <location>
        <begin position="264"/>
        <end position="273"/>
    </location>
</feature>
<sequence length="425" mass="44914">MAELELARLHEDGEHLVLRAPDGAEHMLPITEALRAAVRRDRPRAEALQAQAAMRPRDVQARLRAGASVEELAAESGLPEDHVRRYEWPVVAERDHVVSQVRGHRLAGDGEPVTLGEVADTRLVARGVGKDEARWSARRDGSAPWVVEVRFWAGDRDRSARWTYDPKARVVTPLDDEARWLGQPDDPVSPEMLGVPSVLGRSGGSPRTAADPHQDATALLLDDLAGRRGQRTGTRGRRSDGAADAARTSGAPSEGARPLPEPLPLGLVPAPAQARPPVPTSAHQDHDGAHEKRRDERDERHEDGHGDDRPAEGPAATASVVDLGSRRAGNRAPDGRAGHPSGSRRSPDASAPPAPSATPAASASSTGDVADAEVPAPSTPPSGAPGPQPSAPPAGKTTGRRPGRKGRPQVPSWDEIVFGGGRPSS</sequence>
<feature type="compositionally biased region" description="Low complexity" evidence="1">
    <location>
        <begin position="340"/>
        <end position="349"/>
    </location>
</feature>
<proteinExistence type="predicted"/>
<protein>
    <recommendedName>
        <fullName evidence="2">DUF3071 domain-containing protein</fullName>
    </recommendedName>
</protein>
<gene>
    <name evidence="3" type="ORF">GCM10007368_35870</name>
</gene>
<comment type="caution">
    <text evidence="3">The sequence shown here is derived from an EMBL/GenBank/DDBJ whole genome shotgun (WGS) entry which is preliminary data.</text>
</comment>
<feature type="compositionally biased region" description="Low complexity" evidence="1">
    <location>
        <begin position="242"/>
        <end position="251"/>
    </location>
</feature>
<evidence type="ECO:0000256" key="1">
    <source>
        <dbReference type="SAM" id="MobiDB-lite"/>
    </source>
</evidence>